<feature type="transmembrane region" description="Helical" evidence="7">
    <location>
        <begin position="366"/>
        <end position="389"/>
    </location>
</feature>
<accession>A0AA36MUX5</accession>
<gene>
    <name evidence="8" type="ORF">EVOR1521_LOCUS8986</name>
</gene>
<dbReference type="Gene3D" id="1.20.1250.20">
    <property type="entry name" value="MFS general substrate transporter like domains"/>
    <property type="match status" value="1"/>
</dbReference>
<feature type="transmembrane region" description="Helical" evidence="7">
    <location>
        <begin position="127"/>
        <end position="151"/>
    </location>
</feature>
<organism evidence="8 9">
    <name type="scientific">Effrenium voratum</name>
    <dbReference type="NCBI Taxonomy" id="2562239"/>
    <lineage>
        <taxon>Eukaryota</taxon>
        <taxon>Sar</taxon>
        <taxon>Alveolata</taxon>
        <taxon>Dinophyceae</taxon>
        <taxon>Suessiales</taxon>
        <taxon>Symbiodiniaceae</taxon>
        <taxon>Effrenium</taxon>
    </lineage>
</organism>
<dbReference type="InterPro" id="IPR036259">
    <property type="entry name" value="MFS_trans_sf"/>
</dbReference>
<dbReference type="GO" id="GO:0005886">
    <property type="term" value="C:plasma membrane"/>
    <property type="evidence" value="ECO:0007669"/>
    <property type="project" value="UniProtKB-SubCell"/>
</dbReference>
<dbReference type="Pfam" id="PF20102">
    <property type="entry name" value="DUF6492"/>
    <property type="match status" value="1"/>
</dbReference>
<keyword evidence="2" id="KW-0813">Transport</keyword>
<keyword evidence="4 7" id="KW-0812">Transmembrane</keyword>
<proteinExistence type="predicted"/>
<evidence type="ECO:0000256" key="4">
    <source>
        <dbReference type="ARBA" id="ARBA00022692"/>
    </source>
</evidence>
<feature type="transmembrane region" description="Helical" evidence="7">
    <location>
        <begin position="65"/>
        <end position="90"/>
    </location>
</feature>
<evidence type="ECO:0000256" key="5">
    <source>
        <dbReference type="ARBA" id="ARBA00022989"/>
    </source>
</evidence>
<feature type="transmembrane region" description="Helical" evidence="7">
    <location>
        <begin position="395"/>
        <end position="415"/>
    </location>
</feature>
<evidence type="ECO:0000313" key="8">
    <source>
        <dbReference type="EMBL" id="CAJ1381239.1"/>
    </source>
</evidence>
<reference evidence="8" key="1">
    <citation type="submission" date="2023-08" db="EMBL/GenBank/DDBJ databases">
        <authorList>
            <person name="Chen Y."/>
            <person name="Shah S."/>
            <person name="Dougan E. K."/>
            <person name="Thang M."/>
            <person name="Chan C."/>
        </authorList>
    </citation>
    <scope>NUCLEOTIDE SEQUENCE</scope>
</reference>
<dbReference type="SUPFAM" id="SSF103473">
    <property type="entry name" value="MFS general substrate transporter"/>
    <property type="match status" value="1"/>
</dbReference>
<evidence type="ECO:0000256" key="6">
    <source>
        <dbReference type="ARBA" id="ARBA00023136"/>
    </source>
</evidence>
<feature type="transmembrane region" description="Helical" evidence="7">
    <location>
        <begin position="102"/>
        <end position="120"/>
    </location>
</feature>
<dbReference type="EMBL" id="CAUJNA010000791">
    <property type="protein sequence ID" value="CAJ1381239.1"/>
    <property type="molecule type" value="Genomic_DNA"/>
</dbReference>
<dbReference type="PANTHER" id="PTHR23517">
    <property type="entry name" value="RESISTANCE PROTEIN MDTM, PUTATIVE-RELATED-RELATED"/>
    <property type="match status" value="1"/>
</dbReference>
<dbReference type="CDD" id="cd06174">
    <property type="entry name" value="MFS"/>
    <property type="match status" value="1"/>
</dbReference>
<sequence>MEDARVEEAFRTMDHESFSRMMWHIGKAAIVATCILGLMMCLAVAKGWRLGRGGEKPGYVVPKRVWITLLLPNALMHACGGLLLVAAPQYVMSSSGGDASDAGIVAGSFGLGLVMANLIAFKLGNLLPAWLMCIVAAITGLVGVLLGGLLSGPDVRIYGLAAVAALVGFAQSLHVVARTFYQAEVVRDGQAFVSGWVSASNIVGIAAAALATSFVDCTNYTHLGLLCGGGLLAYGCLVTLLTCCNAAADMREQTRTALQQKQAGSPPVDLVPTGVLPGKAAKCEVSRSQQKSTSPWLSGDFWKVCFLIFTMAIAREAQKFLIPLVGAEAEIHTSFVGNVAFMSQMESLVAAPVGGFLMESLGILPLVLVSLLMSAVGIQVLCMPGVGFYVQGASLLGLACGLCAGAAIALSILYAPQGRTKTFINGCRFFNSAADVVIPFVVGALAESSGILLAGSSLTLSMLGSICIALFAFNLQLLFSSDSVKDVRVPSMDFVIPLKTMGPFTRTVLEAIHSHYAPRQIFIVCKQDTREAVSQAMVNWGLPRGKISFVDEDSFFQRAMGFSREDLKRSWTSTGPRDFGWWWQQLLKLGAGSCIENISENFCVWDADLIVLEPWPLMGVDGQCYVAPLQEAYLSDRHQEAYESNARHVLKMDPTNPSKGGTWIAHHMVFNKTVLLEMLSVIESNLEGPEPWPLKILQTAETFERMSEYVIYGTYASSRILKAHSYERYGSQGLRLYGKEEAVAKGRDCNEFLMQRLNSDGKPITGYSYQRVAAEVCSMSLTHLQMEHV</sequence>
<keyword evidence="6 7" id="KW-0472">Membrane</keyword>
<protein>
    <submittedName>
        <fullName evidence="8">Uncharacterized protein</fullName>
    </submittedName>
</protein>
<feature type="transmembrane region" description="Helical" evidence="7">
    <location>
        <begin position="460"/>
        <end position="479"/>
    </location>
</feature>
<name>A0AA36MUX5_9DINO</name>
<feature type="transmembrane region" description="Helical" evidence="7">
    <location>
        <begin position="157"/>
        <end position="177"/>
    </location>
</feature>
<evidence type="ECO:0000256" key="1">
    <source>
        <dbReference type="ARBA" id="ARBA00004651"/>
    </source>
</evidence>
<keyword evidence="5 7" id="KW-1133">Transmembrane helix</keyword>
<comment type="caution">
    <text evidence="8">The sequence shown here is derived from an EMBL/GenBank/DDBJ whole genome shotgun (WGS) entry which is preliminary data.</text>
</comment>
<evidence type="ECO:0000313" key="9">
    <source>
        <dbReference type="Proteomes" id="UP001178507"/>
    </source>
</evidence>
<dbReference type="Proteomes" id="UP001178507">
    <property type="component" value="Unassembled WGS sequence"/>
</dbReference>
<evidence type="ECO:0000256" key="2">
    <source>
        <dbReference type="ARBA" id="ARBA00022448"/>
    </source>
</evidence>
<comment type="subcellular location">
    <subcellularLocation>
        <location evidence="1">Cell membrane</location>
        <topology evidence="1">Multi-pass membrane protein</topology>
    </subcellularLocation>
</comment>
<dbReference type="InterPro" id="IPR045499">
    <property type="entry name" value="DUF6492"/>
</dbReference>
<feature type="transmembrane region" description="Helical" evidence="7">
    <location>
        <begin position="189"/>
        <end position="211"/>
    </location>
</feature>
<evidence type="ECO:0000256" key="7">
    <source>
        <dbReference type="SAM" id="Phobius"/>
    </source>
</evidence>
<feature type="transmembrane region" description="Helical" evidence="7">
    <location>
        <begin position="223"/>
        <end position="248"/>
    </location>
</feature>
<feature type="transmembrane region" description="Helical" evidence="7">
    <location>
        <begin position="21"/>
        <end position="45"/>
    </location>
</feature>
<keyword evidence="3" id="KW-1003">Cell membrane</keyword>
<dbReference type="AlphaFoldDB" id="A0AA36MUX5"/>
<dbReference type="InterPro" id="IPR050171">
    <property type="entry name" value="MFS_Transporters"/>
</dbReference>
<keyword evidence="9" id="KW-1185">Reference proteome</keyword>
<evidence type="ECO:0000256" key="3">
    <source>
        <dbReference type="ARBA" id="ARBA00022475"/>
    </source>
</evidence>